<organism evidence="1 2">
    <name type="scientific">Legionella oakridgensis</name>
    <dbReference type="NCBI Taxonomy" id="29423"/>
    <lineage>
        <taxon>Bacteria</taxon>
        <taxon>Pseudomonadati</taxon>
        <taxon>Pseudomonadota</taxon>
        <taxon>Gammaproteobacteria</taxon>
        <taxon>Legionellales</taxon>
        <taxon>Legionellaceae</taxon>
        <taxon>Legionella</taxon>
    </lineage>
</organism>
<name>A0A0W0XHH9_9GAMM</name>
<sequence length="102" mass="11305">MLVTFSCDAHENITMFGDVAKRLIKMMGHSGTVPSAILADEVPEALARLQHAIAVEKKKAASNETVQDDEDQEAQVSLERRAWPLIELLKDAAKAKCNVMWK</sequence>
<dbReference type="InterPro" id="IPR014991">
    <property type="entry name" value="DUF1840"/>
</dbReference>
<comment type="caution">
    <text evidence="1">The sequence shown here is derived from an EMBL/GenBank/DDBJ whole genome shotgun (WGS) entry which is preliminary data.</text>
</comment>
<reference evidence="1 2" key="1">
    <citation type="submission" date="2015-11" db="EMBL/GenBank/DDBJ databases">
        <title>Genomic analysis of 38 Legionella species identifies large and diverse effector repertoires.</title>
        <authorList>
            <person name="Burstein D."/>
            <person name="Amaro F."/>
            <person name="Zusman T."/>
            <person name="Lifshitz Z."/>
            <person name="Cohen O."/>
            <person name="Gilbert J.A."/>
            <person name="Pupko T."/>
            <person name="Shuman H.A."/>
            <person name="Segal G."/>
        </authorList>
    </citation>
    <scope>NUCLEOTIDE SEQUENCE [LARGE SCALE GENOMIC DNA]</scope>
    <source>
        <strain evidence="1 2">Oak Ridge-10</strain>
    </source>
</reference>
<dbReference type="Pfam" id="PF08895">
    <property type="entry name" value="DUF1840"/>
    <property type="match status" value="1"/>
</dbReference>
<evidence type="ECO:0000313" key="1">
    <source>
        <dbReference type="EMBL" id="KTD43939.1"/>
    </source>
</evidence>
<gene>
    <name evidence="1" type="ORF">Loak_0489</name>
</gene>
<dbReference type="EMBL" id="LNYP01000006">
    <property type="protein sequence ID" value="KTD43939.1"/>
    <property type="molecule type" value="Genomic_DNA"/>
</dbReference>
<dbReference type="Proteomes" id="UP000054858">
    <property type="component" value="Unassembled WGS sequence"/>
</dbReference>
<evidence type="ECO:0000313" key="2">
    <source>
        <dbReference type="Proteomes" id="UP000054858"/>
    </source>
</evidence>
<dbReference type="RefSeq" id="WP_025385269.1">
    <property type="nucleotide sequence ID" value="NZ_LCUA01000022.1"/>
</dbReference>
<accession>A0A0W0XHH9</accession>
<dbReference type="PATRIC" id="fig|29423.5.peg.505"/>
<protein>
    <recommendedName>
        <fullName evidence="3">DUF1840 domain-containing protein</fullName>
    </recommendedName>
</protein>
<dbReference type="AlphaFoldDB" id="A0A0W0XHH9"/>
<proteinExistence type="predicted"/>
<evidence type="ECO:0008006" key="3">
    <source>
        <dbReference type="Google" id="ProtNLM"/>
    </source>
</evidence>